<dbReference type="PANTHER" id="PTHR37250:SF1">
    <property type="entry name" value="OS05G0496000 PROTEIN"/>
    <property type="match status" value="1"/>
</dbReference>
<name>A0ABD1YZI0_9MARC</name>
<dbReference type="PANTHER" id="PTHR37250">
    <property type="entry name" value="OS05G0496000 PROTEIN"/>
    <property type="match status" value="1"/>
</dbReference>
<evidence type="ECO:0000313" key="3">
    <source>
        <dbReference type="Proteomes" id="UP001605036"/>
    </source>
</evidence>
<dbReference type="Proteomes" id="UP001605036">
    <property type="component" value="Unassembled WGS sequence"/>
</dbReference>
<feature type="region of interest" description="Disordered" evidence="1">
    <location>
        <begin position="112"/>
        <end position="136"/>
    </location>
</feature>
<evidence type="ECO:0000313" key="2">
    <source>
        <dbReference type="EMBL" id="KAL2636006.1"/>
    </source>
</evidence>
<accession>A0ABD1YZI0</accession>
<sequence>MPKWQYVRRSRACIVGRQHATAFSSHVEQLPTLGSGISLPALTITSATQRSFTQRSLMVFSVFIRFYRNKFEHLDFSIESRQQFGDKVVDYTEASPLIDPPIPIPAAQRVDYTPEQEKENSSEQKGGSKQPRGGVDYSFEAPILADDVVRAGGLGARDELGQVLPSAMDATDFEASLRDAQQYEDDQVETDLPRPGLGFTKDQQQKMDGFREV</sequence>
<comment type="caution">
    <text evidence="2">The sequence shown here is derived from an EMBL/GenBank/DDBJ whole genome shotgun (WGS) entry which is preliminary data.</text>
</comment>
<reference evidence="2 3" key="1">
    <citation type="submission" date="2024-09" db="EMBL/GenBank/DDBJ databases">
        <title>Chromosome-scale assembly of Riccia fluitans.</title>
        <authorList>
            <person name="Paukszto L."/>
            <person name="Sawicki J."/>
            <person name="Karawczyk K."/>
            <person name="Piernik-Szablinska J."/>
            <person name="Szczecinska M."/>
            <person name="Mazdziarz M."/>
        </authorList>
    </citation>
    <scope>NUCLEOTIDE SEQUENCE [LARGE SCALE GENOMIC DNA]</scope>
    <source>
        <strain evidence="2">Rf_01</strain>
        <tissue evidence="2">Aerial parts of the thallus</tissue>
    </source>
</reference>
<dbReference type="EMBL" id="JBHFFA010000003">
    <property type="protein sequence ID" value="KAL2636006.1"/>
    <property type="molecule type" value="Genomic_DNA"/>
</dbReference>
<evidence type="ECO:0008006" key="4">
    <source>
        <dbReference type="Google" id="ProtNLM"/>
    </source>
</evidence>
<proteinExistence type="predicted"/>
<dbReference type="AlphaFoldDB" id="A0ABD1YZI0"/>
<feature type="compositionally biased region" description="Basic and acidic residues" evidence="1">
    <location>
        <begin position="203"/>
        <end position="213"/>
    </location>
</feature>
<gene>
    <name evidence="2" type="ORF">R1flu_007485</name>
</gene>
<keyword evidence="3" id="KW-1185">Reference proteome</keyword>
<protein>
    <recommendedName>
        <fullName evidence="4">Late embryogenesis abundant protein</fullName>
    </recommendedName>
</protein>
<organism evidence="2 3">
    <name type="scientific">Riccia fluitans</name>
    <dbReference type="NCBI Taxonomy" id="41844"/>
    <lineage>
        <taxon>Eukaryota</taxon>
        <taxon>Viridiplantae</taxon>
        <taxon>Streptophyta</taxon>
        <taxon>Embryophyta</taxon>
        <taxon>Marchantiophyta</taxon>
        <taxon>Marchantiopsida</taxon>
        <taxon>Marchantiidae</taxon>
        <taxon>Marchantiales</taxon>
        <taxon>Ricciaceae</taxon>
        <taxon>Riccia</taxon>
    </lineage>
</organism>
<feature type="region of interest" description="Disordered" evidence="1">
    <location>
        <begin position="175"/>
        <end position="213"/>
    </location>
</feature>
<evidence type="ECO:0000256" key="1">
    <source>
        <dbReference type="SAM" id="MobiDB-lite"/>
    </source>
</evidence>